<evidence type="ECO:0000313" key="2">
    <source>
        <dbReference type="EMBL" id="OWL95483.1"/>
    </source>
</evidence>
<keyword evidence="1" id="KW-1133">Transmembrane helix</keyword>
<dbReference type="AlphaFoldDB" id="A0A246BJJ3"/>
<comment type="caution">
    <text evidence="2">The sequence shown here is derived from an EMBL/GenBank/DDBJ whole genome shotgun (WGS) entry which is preliminary data.</text>
</comment>
<proteinExistence type="predicted"/>
<keyword evidence="1" id="KW-0472">Membrane</keyword>
<feature type="transmembrane region" description="Helical" evidence="1">
    <location>
        <begin position="20"/>
        <end position="44"/>
    </location>
</feature>
<accession>A0A246BJJ3</accession>
<feature type="transmembrane region" description="Helical" evidence="1">
    <location>
        <begin position="248"/>
        <end position="269"/>
    </location>
</feature>
<feature type="transmembrane region" description="Helical" evidence="1">
    <location>
        <begin position="64"/>
        <end position="85"/>
    </location>
</feature>
<sequence length="277" mass="28581">MSAVGPGPALRWIEGRTWRFAAPGTAVICALAGLTVATQLGTLGPTACGWVLRQGEPLLLPLNFARPWFAEAGALLLIALGAWVGSRVRQDEAFLSLTPLTPGGLFGARVLSGLGLLALATLVSGVALLVAGLNVPAWWPPEQLYAVYGAALGLLWMRGVVALAVAAALRRVLSPVLSLLVALGLSTALLFALHGGQGRTSAFHSDPFVVQLAVTYPGEAFAGLSGSDQGCAPVQAFMNRTAPTEVRWAPQTPVVLGMVGAVVALLALASPRRRPGT</sequence>
<name>A0A246BJJ3_9DEIO</name>
<keyword evidence="1" id="KW-0812">Transmembrane</keyword>
<feature type="transmembrane region" description="Helical" evidence="1">
    <location>
        <begin position="176"/>
        <end position="195"/>
    </location>
</feature>
<evidence type="ECO:0000313" key="3">
    <source>
        <dbReference type="Proteomes" id="UP000197208"/>
    </source>
</evidence>
<gene>
    <name evidence="2" type="ORF">CBQ26_12035</name>
</gene>
<reference evidence="2 3" key="1">
    <citation type="submission" date="2017-05" db="EMBL/GenBank/DDBJ databases">
        <title>De novo genome assembly of Deniococcus indicus strain DR1.</title>
        <authorList>
            <person name="Chauhan D."/>
            <person name="Yennamalli R.M."/>
            <person name="Priyadarshini R."/>
        </authorList>
    </citation>
    <scope>NUCLEOTIDE SEQUENCE [LARGE SCALE GENOMIC DNA]</scope>
    <source>
        <strain evidence="2 3">DR1</strain>
    </source>
</reference>
<keyword evidence="3" id="KW-1185">Reference proteome</keyword>
<protein>
    <submittedName>
        <fullName evidence="2">Uncharacterized protein</fullName>
    </submittedName>
</protein>
<dbReference type="RefSeq" id="WP_088248880.1">
    <property type="nucleotide sequence ID" value="NZ_NHMK01000016.1"/>
</dbReference>
<feature type="transmembrane region" description="Helical" evidence="1">
    <location>
        <begin position="145"/>
        <end position="169"/>
    </location>
</feature>
<feature type="transmembrane region" description="Helical" evidence="1">
    <location>
        <begin position="106"/>
        <end position="133"/>
    </location>
</feature>
<dbReference type="EMBL" id="NHMK01000016">
    <property type="protein sequence ID" value="OWL95483.1"/>
    <property type="molecule type" value="Genomic_DNA"/>
</dbReference>
<dbReference type="Proteomes" id="UP000197208">
    <property type="component" value="Unassembled WGS sequence"/>
</dbReference>
<evidence type="ECO:0000256" key="1">
    <source>
        <dbReference type="SAM" id="Phobius"/>
    </source>
</evidence>
<organism evidence="2 3">
    <name type="scientific">Deinococcus indicus</name>
    <dbReference type="NCBI Taxonomy" id="223556"/>
    <lineage>
        <taxon>Bacteria</taxon>
        <taxon>Thermotogati</taxon>
        <taxon>Deinococcota</taxon>
        <taxon>Deinococci</taxon>
        <taxon>Deinococcales</taxon>
        <taxon>Deinococcaceae</taxon>
        <taxon>Deinococcus</taxon>
    </lineage>
</organism>